<evidence type="ECO:0000256" key="9">
    <source>
        <dbReference type="SAM" id="MobiDB-lite"/>
    </source>
</evidence>
<dbReference type="PROSITE" id="PS50089">
    <property type="entry name" value="ZF_RING_2"/>
    <property type="match status" value="1"/>
</dbReference>
<dbReference type="EC" id="2.3.2.27" evidence="2"/>
<evidence type="ECO:0000256" key="1">
    <source>
        <dbReference type="ARBA" id="ARBA00000900"/>
    </source>
</evidence>
<dbReference type="OrthoDB" id="8062037at2759"/>
<gene>
    <name evidence="11" type="ORF">KP509_16G037300</name>
</gene>
<evidence type="ECO:0000256" key="6">
    <source>
        <dbReference type="ARBA" id="ARBA00022786"/>
    </source>
</evidence>
<evidence type="ECO:0000256" key="3">
    <source>
        <dbReference type="ARBA" id="ARBA00022679"/>
    </source>
</evidence>
<dbReference type="GO" id="GO:0008270">
    <property type="term" value="F:zinc ion binding"/>
    <property type="evidence" value="ECO:0007669"/>
    <property type="project" value="UniProtKB-KW"/>
</dbReference>
<dbReference type="GO" id="GO:0016567">
    <property type="term" value="P:protein ubiquitination"/>
    <property type="evidence" value="ECO:0007669"/>
    <property type="project" value="TreeGrafter"/>
</dbReference>
<comment type="catalytic activity">
    <reaction evidence="1">
        <text>S-ubiquitinyl-[E2 ubiquitin-conjugating enzyme]-L-cysteine + [acceptor protein]-L-lysine = [E2 ubiquitin-conjugating enzyme]-L-cysteine + N(6)-ubiquitinyl-[acceptor protein]-L-lysine.</text>
        <dbReference type="EC" id="2.3.2.27"/>
    </reaction>
</comment>
<evidence type="ECO:0000313" key="12">
    <source>
        <dbReference type="Proteomes" id="UP000825935"/>
    </source>
</evidence>
<sequence length="450" mass="50740">MSDLDNEFIHVADVIISSNNGDGLHLIGALGRSFWCNSCNRQVLIRGREGTCPRCRSENTVPLDRWGIPSPSVNGLRYRGRQRSSSESDIRFGRGNTDSWQSGLPPLRGMLTGHNEPRLNNPWIVPSTQQPWLGRWVLELPNNLEDIVNNQRPHAYSSEDEDNGRADYPFISAAHLSPSWSPEDVNTSTFSSPGPGWQQFMREMLWNMLGRRGRSPSFSPGRLAADPGDYMDDANGFDRLLSEIAENDNENHGAPPAAKQAVRELPLVPIEQRHIDDDSATCPICKELMELGEMAKELPCQHLYHESCIVPWLNVRNSCPVCRFELPTDDPQYEARRQGLVNDDLNVTGQERVSGANGRDSWVPGERDEGNLGMRDAQMREIEDELESYPNEESHSHDGWVPSWLWCAARRFFSMMGFLLALTVGHRLILAEEPVHSQLARDQVSNVPRP</sequence>
<reference evidence="11" key="1">
    <citation type="submission" date="2021-08" db="EMBL/GenBank/DDBJ databases">
        <title>WGS assembly of Ceratopteris richardii.</title>
        <authorList>
            <person name="Marchant D.B."/>
            <person name="Chen G."/>
            <person name="Jenkins J."/>
            <person name="Shu S."/>
            <person name="Leebens-Mack J."/>
            <person name="Grimwood J."/>
            <person name="Schmutz J."/>
            <person name="Soltis P."/>
            <person name="Soltis D."/>
            <person name="Chen Z.-H."/>
        </authorList>
    </citation>
    <scope>NUCLEOTIDE SEQUENCE</scope>
    <source>
        <strain evidence="11">Whitten #5841</strain>
        <tissue evidence="11">Leaf</tissue>
    </source>
</reference>
<feature type="domain" description="RING-type" evidence="10">
    <location>
        <begin position="282"/>
        <end position="323"/>
    </location>
</feature>
<dbReference type="InterPro" id="IPR013083">
    <property type="entry name" value="Znf_RING/FYVE/PHD"/>
</dbReference>
<evidence type="ECO:0000256" key="8">
    <source>
        <dbReference type="PROSITE-ProRule" id="PRU00175"/>
    </source>
</evidence>
<dbReference type="Pfam" id="PF13639">
    <property type="entry name" value="zf-RING_2"/>
    <property type="match status" value="1"/>
</dbReference>
<keyword evidence="5 8" id="KW-0863">Zinc-finger</keyword>
<keyword evidence="4" id="KW-0479">Metal-binding</keyword>
<dbReference type="PANTHER" id="PTHR15710:SF217">
    <property type="entry name" value="E3 UBIQUITIN-PROTEIN LIGASE RDUF2"/>
    <property type="match status" value="1"/>
</dbReference>
<evidence type="ECO:0000256" key="4">
    <source>
        <dbReference type="ARBA" id="ARBA00022723"/>
    </source>
</evidence>
<comment type="caution">
    <text evidence="11">The sequence shown here is derived from an EMBL/GenBank/DDBJ whole genome shotgun (WGS) entry which is preliminary data.</text>
</comment>
<evidence type="ECO:0000259" key="10">
    <source>
        <dbReference type="PROSITE" id="PS50089"/>
    </source>
</evidence>
<keyword evidence="12" id="KW-1185">Reference proteome</keyword>
<keyword evidence="3" id="KW-0808">Transferase</keyword>
<evidence type="ECO:0000256" key="2">
    <source>
        <dbReference type="ARBA" id="ARBA00012483"/>
    </source>
</evidence>
<evidence type="ECO:0000256" key="5">
    <source>
        <dbReference type="ARBA" id="ARBA00022771"/>
    </source>
</evidence>
<feature type="region of interest" description="Disordered" evidence="9">
    <location>
        <begin position="77"/>
        <end position="98"/>
    </location>
</feature>
<dbReference type="AlphaFoldDB" id="A0A8T2SZG3"/>
<feature type="region of interest" description="Disordered" evidence="9">
    <location>
        <begin position="351"/>
        <end position="371"/>
    </location>
</feature>
<keyword evidence="7" id="KW-0862">Zinc</keyword>
<dbReference type="GO" id="GO:0005737">
    <property type="term" value="C:cytoplasm"/>
    <property type="evidence" value="ECO:0007669"/>
    <property type="project" value="TreeGrafter"/>
</dbReference>
<dbReference type="PANTHER" id="PTHR15710">
    <property type="entry name" value="E3 UBIQUITIN-PROTEIN LIGASE PRAJA"/>
    <property type="match status" value="1"/>
</dbReference>
<dbReference type="InterPro" id="IPR001841">
    <property type="entry name" value="Znf_RING"/>
</dbReference>
<name>A0A8T2SZG3_CERRI</name>
<organism evidence="11 12">
    <name type="scientific">Ceratopteris richardii</name>
    <name type="common">Triangle waterfern</name>
    <dbReference type="NCBI Taxonomy" id="49495"/>
    <lineage>
        <taxon>Eukaryota</taxon>
        <taxon>Viridiplantae</taxon>
        <taxon>Streptophyta</taxon>
        <taxon>Embryophyta</taxon>
        <taxon>Tracheophyta</taxon>
        <taxon>Polypodiopsida</taxon>
        <taxon>Polypodiidae</taxon>
        <taxon>Polypodiales</taxon>
        <taxon>Pteridineae</taxon>
        <taxon>Pteridaceae</taxon>
        <taxon>Parkerioideae</taxon>
        <taxon>Ceratopteris</taxon>
    </lineage>
</organism>
<dbReference type="FunFam" id="3.30.40.10:FF:000022">
    <property type="entry name" value="E3 ubiquitin-protein ligase RING1-like"/>
    <property type="match status" value="1"/>
</dbReference>
<evidence type="ECO:0000313" key="11">
    <source>
        <dbReference type="EMBL" id="KAH7387702.1"/>
    </source>
</evidence>
<evidence type="ECO:0000256" key="7">
    <source>
        <dbReference type="ARBA" id="ARBA00022833"/>
    </source>
</evidence>
<keyword evidence="6" id="KW-0833">Ubl conjugation pathway</keyword>
<dbReference type="SUPFAM" id="SSF57850">
    <property type="entry name" value="RING/U-box"/>
    <property type="match status" value="1"/>
</dbReference>
<dbReference type="SMART" id="SM00184">
    <property type="entry name" value="RING"/>
    <property type="match status" value="1"/>
</dbReference>
<accession>A0A8T2SZG3</accession>
<dbReference type="GO" id="GO:0061630">
    <property type="term" value="F:ubiquitin protein ligase activity"/>
    <property type="evidence" value="ECO:0007669"/>
    <property type="project" value="UniProtKB-EC"/>
</dbReference>
<dbReference type="Proteomes" id="UP000825935">
    <property type="component" value="Chromosome 16"/>
</dbReference>
<protein>
    <recommendedName>
        <fullName evidence="2">RING-type E3 ubiquitin transferase</fullName>
        <ecNumber evidence="2">2.3.2.27</ecNumber>
    </recommendedName>
</protein>
<dbReference type="Gene3D" id="3.30.40.10">
    <property type="entry name" value="Zinc/RING finger domain, C3HC4 (zinc finger)"/>
    <property type="match status" value="1"/>
</dbReference>
<proteinExistence type="predicted"/>
<dbReference type="EMBL" id="CM035421">
    <property type="protein sequence ID" value="KAH7387702.1"/>
    <property type="molecule type" value="Genomic_DNA"/>
</dbReference>